<evidence type="ECO:0000256" key="5">
    <source>
        <dbReference type="SAM" id="Phobius"/>
    </source>
</evidence>
<dbReference type="PANTHER" id="PTHR37422">
    <property type="entry name" value="TEICHURONIC ACID BIOSYNTHESIS PROTEIN TUAE"/>
    <property type="match status" value="1"/>
</dbReference>
<feature type="transmembrane region" description="Helical" evidence="5">
    <location>
        <begin position="395"/>
        <end position="415"/>
    </location>
</feature>
<keyword evidence="8" id="KW-1185">Reference proteome</keyword>
<evidence type="ECO:0000256" key="4">
    <source>
        <dbReference type="ARBA" id="ARBA00023136"/>
    </source>
</evidence>
<evidence type="ECO:0000256" key="2">
    <source>
        <dbReference type="ARBA" id="ARBA00022692"/>
    </source>
</evidence>
<comment type="caution">
    <text evidence="7">The sequence shown here is derived from an EMBL/GenBank/DDBJ whole genome shotgun (WGS) entry which is preliminary data.</text>
</comment>
<name>A0A849AL68_9MICO</name>
<sequence length="444" mass="47380">MTIWQTVARNALHLLGALALVVVALAVGHFLPTHQVVIVAIVVASVVFTLGLTDPALMCLICTPLFLLVSRVGGPDTSLTASDLALGLCVAPAFVAGARPLTPPMRSLLWLSALYQAAASLTVVANPYPANLVEWFHSWMLVSGALLVGWVLGRHGRAAMAAKLLLGTGVLLALFVIGSALVNYSRGDFGPIYTGAPLPMNKNFSGPVLSMLAVVAYARPPWLKLPESAAIACFWLYVAAIGASQSRQAVVGLAVGLLILVFRRGQHVRRSQLIVLAAVPAVAVLSVLVRDQLTSTNEFNSANQRLHWYQGALDVWVANPWFGAGLRWWYTDRYPKFQPPNAELEVLSSVGALGLICFLIWVGGTLRTVTRMNPLFGTVALAVLANRFAATQFDIFWVSPLSSVPFLIAGIALGAEANAEQRLLPNTEGPERAAADRRTVPAGA</sequence>
<organism evidence="7 8">
    <name type="scientific">Flexivirga aerilata</name>
    <dbReference type="NCBI Taxonomy" id="1656889"/>
    <lineage>
        <taxon>Bacteria</taxon>
        <taxon>Bacillati</taxon>
        <taxon>Actinomycetota</taxon>
        <taxon>Actinomycetes</taxon>
        <taxon>Micrococcales</taxon>
        <taxon>Dermacoccaceae</taxon>
        <taxon>Flexivirga</taxon>
    </lineage>
</organism>
<reference evidence="7 8" key="1">
    <citation type="submission" date="2020-05" db="EMBL/GenBank/DDBJ databases">
        <title>Flexivirga sp. ID2601S isolated from air conditioner.</title>
        <authorList>
            <person name="Kim D.H."/>
        </authorList>
    </citation>
    <scope>NUCLEOTIDE SEQUENCE [LARGE SCALE GENOMIC DNA]</scope>
    <source>
        <strain evidence="7 8">ID2601S</strain>
    </source>
</reference>
<feature type="transmembrane region" description="Helical" evidence="5">
    <location>
        <begin position="135"/>
        <end position="152"/>
    </location>
</feature>
<keyword evidence="2 5" id="KW-0812">Transmembrane</keyword>
<dbReference type="PANTHER" id="PTHR37422:SF13">
    <property type="entry name" value="LIPOPOLYSACCHARIDE BIOSYNTHESIS PROTEIN PA4999-RELATED"/>
    <property type="match status" value="1"/>
</dbReference>
<protein>
    <submittedName>
        <fullName evidence="7">O-antigen ligase family protein</fullName>
    </submittedName>
</protein>
<evidence type="ECO:0000313" key="8">
    <source>
        <dbReference type="Proteomes" id="UP000557772"/>
    </source>
</evidence>
<dbReference type="EMBL" id="JABENB010000002">
    <property type="protein sequence ID" value="NNG40081.1"/>
    <property type="molecule type" value="Genomic_DNA"/>
</dbReference>
<keyword evidence="4 5" id="KW-0472">Membrane</keyword>
<feature type="transmembrane region" description="Helical" evidence="5">
    <location>
        <begin position="273"/>
        <end position="290"/>
    </location>
</feature>
<comment type="subcellular location">
    <subcellularLocation>
        <location evidence="1">Membrane</location>
        <topology evidence="1">Multi-pass membrane protein</topology>
    </subcellularLocation>
</comment>
<keyword evidence="7" id="KW-0436">Ligase</keyword>
<feature type="transmembrane region" description="Helical" evidence="5">
    <location>
        <begin position="346"/>
        <end position="366"/>
    </location>
</feature>
<dbReference type="RefSeq" id="WP_171156059.1">
    <property type="nucleotide sequence ID" value="NZ_JABENB010000002.1"/>
</dbReference>
<dbReference type="InterPro" id="IPR051533">
    <property type="entry name" value="WaaL-like"/>
</dbReference>
<feature type="transmembrane region" description="Helical" evidence="5">
    <location>
        <begin position="38"/>
        <end position="67"/>
    </location>
</feature>
<feature type="transmembrane region" description="Helical" evidence="5">
    <location>
        <begin position="12"/>
        <end position="31"/>
    </location>
</feature>
<dbReference type="AlphaFoldDB" id="A0A849AL68"/>
<feature type="transmembrane region" description="Helical" evidence="5">
    <location>
        <begin position="164"/>
        <end position="184"/>
    </location>
</feature>
<dbReference type="Pfam" id="PF04932">
    <property type="entry name" value="Wzy_C"/>
    <property type="match status" value="1"/>
</dbReference>
<keyword evidence="3 5" id="KW-1133">Transmembrane helix</keyword>
<accession>A0A849AL68</accession>
<feature type="transmembrane region" description="Helical" evidence="5">
    <location>
        <begin position="108"/>
        <end position="129"/>
    </location>
</feature>
<gene>
    <name evidence="7" type="ORF">HJ588_12490</name>
</gene>
<dbReference type="GO" id="GO:0016020">
    <property type="term" value="C:membrane"/>
    <property type="evidence" value="ECO:0007669"/>
    <property type="project" value="UniProtKB-SubCell"/>
</dbReference>
<evidence type="ECO:0000313" key="7">
    <source>
        <dbReference type="EMBL" id="NNG40081.1"/>
    </source>
</evidence>
<feature type="transmembrane region" description="Helical" evidence="5">
    <location>
        <begin position="373"/>
        <end position="389"/>
    </location>
</feature>
<dbReference type="GO" id="GO:0016874">
    <property type="term" value="F:ligase activity"/>
    <property type="evidence" value="ECO:0007669"/>
    <property type="project" value="UniProtKB-KW"/>
</dbReference>
<dbReference type="InterPro" id="IPR007016">
    <property type="entry name" value="O-antigen_ligase-rel_domated"/>
</dbReference>
<evidence type="ECO:0000259" key="6">
    <source>
        <dbReference type="Pfam" id="PF04932"/>
    </source>
</evidence>
<evidence type="ECO:0000256" key="3">
    <source>
        <dbReference type="ARBA" id="ARBA00022989"/>
    </source>
</evidence>
<proteinExistence type="predicted"/>
<evidence type="ECO:0000256" key="1">
    <source>
        <dbReference type="ARBA" id="ARBA00004141"/>
    </source>
</evidence>
<feature type="domain" description="O-antigen ligase-related" evidence="6">
    <location>
        <begin position="233"/>
        <end position="358"/>
    </location>
</feature>
<feature type="transmembrane region" description="Helical" evidence="5">
    <location>
        <begin position="234"/>
        <end position="261"/>
    </location>
</feature>
<dbReference type="Proteomes" id="UP000557772">
    <property type="component" value="Unassembled WGS sequence"/>
</dbReference>